<dbReference type="RefSeq" id="WP_122192660.1">
    <property type="nucleotide sequence ID" value="NZ_JBHSKC010000002.1"/>
</dbReference>
<dbReference type="AlphaFoldDB" id="A0A3M2MCX1"/>
<sequence>MGAGRLVAYVVGGAFIALGLSGLVAHSSPIGWAVWVGGAVVAHDGVLTPVVLLAGMVVRRWWWRFRLWLFVAGVLALVALPLVLGYGRHPDNPSILPLHYLPNLIVAVALVAVAAAVPWRKTAHALTTAITRGPAGRDRPPGARTEEPRPQPDAKDDSHAEHDSHADRPNEHAPGRADTSAPGRVNERPSGQAEGQGAGRADESDGGRSGGESADRRDGRGDGRAGEQEAGGGTDD</sequence>
<proteinExistence type="predicted"/>
<gene>
    <name evidence="3" type="ORF">EBO15_02680</name>
</gene>
<feature type="transmembrane region" description="Helical" evidence="2">
    <location>
        <begin position="67"/>
        <end position="86"/>
    </location>
</feature>
<feature type="transmembrane region" description="Helical" evidence="2">
    <location>
        <begin position="98"/>
        <end position="117"/>
    </location>
</feature>
<keyword evidence="2" id="KW-0472">Membrane</keyword>
<dbReference type="EMBL" id="RFFG01000003">
    <property type="protein sequence ID" value="RMI47427.1"/>
    <property type="molecule type" value="Genomic_DNA"/>
</dbReference>
<reference evidence="3 4" key="1">
    <citation type="submission" date="2018-10" db="EMBL/GenBank/DDBJ databases">
        <title>Isolation from soil.</title>
        <authorList>
            <person name="Hu J."/>
        </authorList>
    </citation>
    <scope>NUCLEOTIDE SEQUENCE [LARGE SCALE GENOMIC DNA]</scope>
    <source>
        <strain evidence="3 4">NEAU-Ht49</strain>
    </source>
</reference>
<evidence type="ECO:0000256" key="2">
    <source>
        <dbReference type="SAM" id="Phobius"/>
    </source>
</evidence>
<feature type="compositionally biased region" description="Basic and acidic residues" evidence="1">
    <location>
        <begin position="213"/>
        <end position="227"/>
    </location>
</feature>
<protein>
    <submittedName>
        <fullName evidence="3">Uncharacterized protein</fullName>
    </submittedName>
</protein>
<keyword evidence="4" id="KW-1185">Reference proteome</keyword>
<evidence type="ECO:0000313" key="4">
    <source>
        <dbReference type="Proteomes" id="UP000282674"/>
    </source>
</evidence>
<evidence type="ECO:0000313" key="3">
    <source>
        <dbReference type="EMBL" id="RMI47427.1"/>
    </source>
</evidence>
<accession>A0A3M2MCX1</accession>
<keyword evidence="2" id="KW-1133">Transmembrane helix</keyword>
<organism evidence="3 4">
    <name type="scientific">Actinomadura harenae</name>
    <dbReference type="NCBI Taxonomy" id="2483351"/>
    <lineage>
        <taxon>Bacteria</taxon>
        <taxon>Bacillati</taxon>
        <taxon>Actinomycetota</taxon>
        <taxon>Actinomycetes</taxon>
        <taxon>Streptosporangiales</taxon>
        <taxon>Thermomonosporaceae</taxon>
        <taxon>Actinomadura</taxon>
    </lineage>
</organism>
<comment type="caution">
    <text evidence="3">The sequence shown here is derived from an EMBL/GenBank/DDBJ whole genome shotgun (WGS) entry which is preliminary data.</text>
</comment>
<feature type="region of interest" description="Disordered" evidence="1">
    <location>
        <begin position="128"/>
        <end position="236"/>
    </location>
</feature>
<feature type="compositionally biased region" description="Basic and acidic residues" evidence="1">
    <location>
        <begin position="135"/>
        <end position="175"/>
    </location>
</feature>
<feature type="transmembrane region" description="Helical" evidence="2">
    <location>
        <begin position="32"/>
        <end position="55"/>
    </location>
</feature>
<dbReference type="Proteomes" id="UP000282674">
    <property type="component" value="Unassembled WGS sequence"/>
</dbReference>
<evidence type="ECO:0000256" key="1">
    <source>
        <dbReference type="SAM" id="MobiDB-lite"/>
    </source>
</evidence>
<feature type="transmembrane region" description="Helical" evidence="2">
    <location>
        <begin position="7"/>
        <end position="26"/>
    </location>
</feature>
<keyword evidence="2" id="KW-0812">Transmembrane</keyword>
<name>A0A3M2MCX1_9ACTN</name>